<feature type="transmembrane region" description="Helical" evidence="6">
    <location>
        <begin position="199"/>
        <end position="219"/>
    </location>
</feature>
<comment type="subcellular location">
    <subcellularLocation>
        <location evidence="1">Cell membrane</location>
        <topology evidence="1">Multi-pass membrane protein</topology>
    </subcellularLocation>
</comment>
<name>A0A174B452_9FIRM</name>
<evidence type="ECO:0000256" key="2">
    <source>
        <dbReference type="ARBA" id="ARBA00022475"/>
    </source>
</evidence>
<proteinExistence type="predicted"/>
<dbReference type="GO" id="GO:0022857">
    <property type="term" value="F:transmembrane transporter activity"/>
    <property type="evidence" value="ECO:0007669"/>
    <property type="project" value="InterPro"/>
</dbReference>
<gene>
    <name evidence="7" type="primary">mglC_2</name>
    <name evidence="8" type="ORF">DXC39_18215</name>
    <name evidence="7" type="ORF">ERS852407_01474</name>
</gene>
<evidence type="ECO:0000256" key="1">
    <source>
        <dbReference type="ARBA" id="ARBA00004651"/>
    </source>
</evidence>
<feature type="transmembrane region" description="Helical" evidence="6">
    <location>
        <begin position="96"/>
        <end position="112"/>
    </location>
</feature>
<dbReference type="GO" id="GO:0005886">
    <property type="term" value="C:plasma membrane"/>
    <property type="evidence" value="ECO:0007669"/>
    <property type="project" value="UniProtKB-SubCell"/>
</dbReference>
<protein>
    <submittedName>
        <fullName evidence="7 8">ABC transporter</fullName>
    </submittedName>
</protein>
<feature type="transmembrane region" description="Helical" evidence="6">
    <location>
        <begin position="288"/>
        <end position="310"/>
    </location>
</feature>
<sequence>MTKEKKNEKKKDGLNSVLMQVAISIISIVFAFLVGGIIIAVMGENPFKAYSVLIKGAVGTPVALTVSLTKTVPLILTGLAVAVAQKSRVFNIGAEGQLLVGAFAAGYVGFTFHLPAPLHILLCLAAAVIAGMFWAFIAAFLKYSRNVHVVIATIMLNYIATSLVQYFVCGPFKEPGATFNATSAIADTAKLPQILPRPLSLNLGFVIALVMIAACWFLLNKTTTGYEMRAVGSNPNASRVGGINIKKNMFMALVLSGALAGLAGGIEVSGSLYRVMEGFSPGYGFNGIPVAMMANGNPIAIFFSAFLLGAMRNGALAMQIQLGISQDIVDIIQGLVIIFLGCDYMIRYYINHVRLERRKLA</sequence>
<keyword evidence="2" id="KW-1003">Cell membrane</keyword>
<evidence type="ECO:0000256" key="3">
    <source>
        <dbReference type="ARBA" id="ARBA00022692"/>
    </source>
</evidence>
<feature type="transmembrane region" description="Helical" evidence="6">
    <location>
        <begin position="62"/>
        <end position="84"/>
    </location>
</feature>
<evidence type="ECO:0000256" key="4">
    <source>
        <dbReference type="ARBA" id="ARBA00022989"/>
    </source>
</evidence>
<dbReference type="Proteomes" id="UP000261257">
    <property type="component" value="Unassembled WGS sequence"/>
</dbReference>
<dbReference type="PANTHER" id="PTHR47089:SF1">
    <property type="entry name" value="GUANOSINE ABC TRANSPORTER PERMEASE PROTEIN NUPP"/>
    <property type="match status" value="1"/>
</dbReference>
<evidence type="ECO:0000256" key="6">
    <source>
        <dbReference type="SAM" id="Phobius"/>
    </source>
</evidence>
<dbReference type="RefSeq" id="WP_055653892.1">
    <property type="nucleotide sequence ID" value="NZ_CABIXC010000003.1"/>
</dbReference>
<evidence type="ECO:0000313" key="9">
    <source>
        <dbReference type="Proteomes" id="UP000095651"/>
    </source>
</evidence>
<evidence type="ECO:0000313" key="7">
    <source>
        <dbReference type="EMBL" id="CUN95484.1"/>
    </source>
</evidence>
<evidence type="ECO:0000256" key="5">
    <source>
        <dbReference type="ARBA" id="ARBA00023136"/>
    </source>
</evidence>
<dbReference type="Proteomes" id="UP000095651">
    <property type="component" value="Unassembled WGS sequence"/>
</dbReference>
<feature type="transmembrane region" description="Helical" evidence="6">
    <location>
        <begin position="21"/>
        <end position="42"/>
    </location>
</feature>
<feature type="transmembrane region" description="Helical" evidence="6">
    <location>
        <begin position="331"/>
        <end position="350"/>
    </location>
</feature>
<dbReference type="PANTHER" id="PTHR47089">
    <property type="entry name" value="ABC TRANSPORTER, PERMEASE PROTEIN"/>
    <property type="match status" value="1"/>
</dbReference>
<dbReference type="AlphaFoldDB" id="A0A174B452"/>
<dbReference type="InterPro" id="IPR001851">
    <property type="entry name" value="ABC_transp_permease"/>
</dbReference>
<feature type="transmembrane region" description="Helical" evidence="6">
    <location>
        <begin position="118"/>
        <end position="140"/>
    </location>
</feature>
<keyword evidence="5 6" id="KW-0472">Membrane</keyword>
<dbReference type="Pfam" id="PF02653">
    <property type="entry name" value="BPD_transp_2"/>
    <property type="match status" value="1"/>
</dbReference>
<organism evidence="7 9">
    <name type="scientific">Hungatella hathewayi</name>
    <dbReference type="NCBI Taxonomy" id="154046"/>
    <lineage>
        <taxon>Bacteria</taxon>
        <taxon>Bacillati</taxon>
        <taxon>Bacillota</taxon>
        <taxon>Clostridia</taxon>
        <taxon>Lachnospirales</taxon>
        <taxon>Lachnospiraceae</taxon>
        <taxon>Hungatella</taxon>
    </lineage>
</organism>
<dbReference type="EMBL" id="QSSQ01000020">
    <property type="protein sequence ID" value="RGM01839.1"/>
    <property type="molecule type" value="Genomic_DNA"/>
</dbReference>
<feature type="transmembrane region" description="Helical" evidence="6">
    <location>
        <begin position="249"/>
        <end position="268"/>
    </location>
</feature>
<reference evidence="7 9" key="1">
    <citation type="submission" date="2015-09" db="EMBL/GenBank/DDBJ databases">
        <authorList>
            <consortium name="Pathogen Informatics"/>
        </authorList>
    </citation>
    <scope>NUCLEOTIDE SEQUENCE [LARGE SCALE GENOMIC DNA]</scope>
    <source>
        <strain evidence="7 9">2789STDY5608850</strain>
    </source>
</reference>
<evidence type="ECO:0000313" key="8">
    <source>
        <dbReference type="EMBL" id="RGM01839.1"/>
    </source>
</evidence>
<dbReference type="CDD" id="cd06580">
    <property type="entry name" value="TM_PBP1_transp_TpRbsC_like"/>
    <property type="match status" value="1"/>
</dbReference>
<feature type="transmembrane region" description="Helical" evidence="6">
    <location>
        <begin position="147"/>
        <end position="168"/>
    </location>
</feature>
<accession>A0A174B452</accession>
<dbReference type="EMBL" id="CYZE01000003">
    <property type="protein sequence ID" value="CUN95484.1"/>
    <property type="molecule type" value="Genomic_DNA"/>
</dbReference>
<keyword evidence="3 6" id="KW-0812">Transmembrane</keyword>
<reference evidence="8 10" key="2">
    <citation type="submission" date="2018-08" db="EMBL/GenBank/DDBJ databases">
        <title>A genome reference for cultivated species of the human gut microbiota.</title>
        <authorList>
            <person name="Zou Y."/>
            <person name="Xue W."/>
            <person name="Luo G."/>
        </authorList>
    </citation>
    <scope>NUCLEOTIDE SEQUENCE [LARGE SCALE GENOMIC DNA]</scope>
    <source>
        <strain evidence="8 10">TF05-11AC</strain>
    </source>
</reference>
<keyword evidence="4 6" id="KW-1133">Transmembrane helix</keyword>
<evidence type="ECO:0000313" key="10">
    <source>
        <dbReference type="Proteomes" id="UP000261257"/>
    </source>
</evidence>